<dbReference type="InterPro" id="IPR002018">
    <property type="entry name" value="CarbesteraseB"/>
</dbReference>
<dbReference type="PANTHER" id="PTHR43142:SF1">
    <property type="entry name" value="CARBOXYLIC ESTER HYDROLASE"/>
    <property type="match status" value="1"/>
</dbReference>
<evidence type="ECO:0000313" key="6">
    <source>
        <dbReference type="EMBL" id="KAJ9586491.1"/>
    </source>
</evidence>
<feature type="domain" description="Carboxylesterase type B" evidence="5">
    <location>
        <begin position="371"/>
        <end position="850"/>
    </location>
</feature>
<feature type="non-terminal residue" evidence="6">
    <location>
        <position position="1"/>
    </location>
</feature>
<dbReference type="Proteomes" id="UP001233999">
    <property type="component" value="Unassembled WGS sequence"/>
</dbReference>
<accession>A0AAD7ZTM2</accession>
<protein>
    <recommendedName>
        <fullName evidence="5">Carboxylesterase type B domain-containing protein</fullName>
    </recommendedName>
</protein>
<keyword evidence="7" id="KW-1185">Reference proteome</keyword>
<dbReference type="SUPFAM" id="SSF53474">
    <property type="entry name" value="alpha/beta-Hydrolases"/>
    <property type="match status" value="2"/>
</dbReference>
<feature type="non-terminal residue" evidence="6">
    <location>
        <position position="857"/>
    </location>
</feature>
<dbReference type="PROSITE" id="PS00122">
    <property type="entry name" value="CARBOXYLESTERASE_B_1"/>
    <property type="match status" value="1"/>
</dbReference>
<comment type="caution">
    <text evidence="6">The sequence shown here is derived from an EMBL/GenBank/DDBJ whole genome shotgun (WGS) entry which is preliminary data.</text>
</comment>
<evidence type="ECO:0000256" key="1">
    <source>
        <dbReference type="ARBA" id="ARBA00005964"/>
    </source>
</evidence>
<organism evidence="6 7">
    <name type="scientific">Diploptera punctata</name>
    <name type="common">Pacific beetle cockroach</name>
    <dbReference type="NCBI Taxonomy" id="6984"/>
    <lineage>
        <taxon>Eukaryota</taxon>
        <taxon>Metazoa</taxon>
        <taxon>Ecdysozoa</taxon>
        <taxon>Arthropoda</taxon>
        <taxon>Hexapoda</taxon>
        <taxon>Insecta</taxon>
        <taxon>Pterygota</taxon>
        <taxon>Neoptera</taxon>
        <taxon>Polyneoptera</taxon>
        <taxon>Dictyoptera</taxon>
        <taxon>Blattodea</taxon>
        <taxon>Blaberoidea</taxon>
        <taxon>Blaberidae</taxon>
        <taxon>Diplopterinae</taxon>
        <taxon>Diploptera</taxon>
    </lineage>
</organism>
<dbReference type="PANTHER" id="PTHR43142">
    <property type="entry name" value="CARBOXYLIC ESTER HYDROLASE"/>
    <property type="match status" value="1"/>
</dbReference>
<feature type="domain" description="Carboxylesterase type B" evidence="5">
    <location>
        <begin position="1"/>
        <end position="326"/>
    </location>
</feature>
<reference evidence="6" key="2">
    <citation type="submission" date="2023-05" db="EMBL/GenBank/DDBJ databases">
        <authorList>
            <person name="Fouks B."/>
        </authorList>
    </citation>
    <scope>NUCLEOTIDE SEQUENCE</scope>
    <source>
        <strain evidence="6">Stay&amp;Tobe</strain>
        <tissue evidence="6">Testes</tissue>
    </source>
</reference>
<keyword evidence="4" id="KW-0325">Glycoprotein</keyword>
<dbReference type="AlphaFoldDB" id="A0AAD7ZTM2"/>
<dbReference type="FunFam" id="3.40.50.1820:FF:000092">
    <property type="entry name" value="Carboxylic ester hydrolase"/>
    <property type="match status" value="1"/>
</dbReference>
<evidence type="ECO:0000313" key="7">
    <source>
        <dbReference type="Proteomes" id="UP001233999"/>
    </source>
</evidence>
<dbReference type="Gene3D" id="3.40.50.1820">
    <property type="entry name" value="alpha/beta hydrolase"/>
    <property type="match status" value="2"/>
</dbReference>
<evidence type="ECO:0000256" key="3">
    <source>
        <dbReference type="ARBA" id="ARBA00022801"/>
    </source>
</evidence>
<sequence>LFHQVIADSGSLFLIATLYPPGTAYNSAVKLAQALGAISNDTSVLIEALRNATAEQILQVTNNLNYAGRSSEVKTCFDENRLGRPTSSKTNKNIDRLQFTVEIESDMGPDEAFLPADPEELTIQGKYNDVPLIIGINSQEGIINVNQLYSGPDDLKNMNEHFETLLPWQFNSSTEIASQVKKFYFGDKNVSPETAVQFANMKTDFNFIYPANQQVKLQSDYSVTPIYFYRFSFDGLLGWDRRNTGDAIPGVPHAEELGYIFYTSYNDPSFAPDRPEMITLNRMVKMWTNFVKTGSPTPAEDPLLQNVTWRPYTKLDHFFLDIGRDLILQRDISNDRIGLITDIYNEIKSLEFSNVFIMYHIINLGVSQETVIVNVTEGQLRGKIAATFQGIAYYSFQGIPYAKPPVGDLRFKPPQPIEPWEEIIDVLEEGSACPQSGVDATEDCLFVNVYTTYLPDSSSEDLRPVLVWIHGGGYVFGSGNIEQQGPDYLLNEEIVVVTLNYRLGALGFISLQGTEISSNNGLKDQSLALRWVQNNIAAFGGDPTKVTIWGESAGAGSVHGQMLSPMSTGLFHQVISDSGSILCPWSLYAPGAAQSNAIKLGQALGATSDDTSSIIEALYNATVEQILQQTNAQGLQFTVDIESEVAAEEAFLPASPEELIMQGKYNDVPLLIGTNSHEGLISIGQVYGGESVLKNLNDHFETLLPWRFNSSTQIAAQVKEFYFGDTDVSLKTALQFVNMETDFTFLHPVNLQVRLQSDYSTTPIYFYRFSFDGLLGWDSRSTGDTIPGVPHAEELGYIFYTSYNDPNFAADRPEMITLSRMVKLWTNFVKTGNPTPSEDPLLQNVTWRPVFRKKIEA</sequence>
<proteinExistence type="inferred from homology"/>
<dbReference type="InterPro" id="IPR019826">
    <property type="entry name" value="Carboxylesterase_B_AS"/>
</dbReference>
<name>A0AAD7ZTM2_DIPPU</name>
<evidence type="ECO:0000259" key="5">
    <source>
        <dbReference type="Pfam" id="PF00135"/>
    </source>
</evidence>
<evidence type="ECO:0000256" key="4">
    <source>
        <dbReference type="ARBA" id="ARBA00023180"/>
    </source>
</evidence>
<dbReference type="InterPro" id="IPR029058">
    <property type="entry name" value="AB_hydrolase_fold"/>
</dbReference>
<reference evidence="6" key="1">
    <citation type="journal article" date="2023" name="IScience">
        <title>Live-bearing cockroach genome reveals convergent evolutionary mechanisms linked to viviparity in insects and beyond.</title>
        <authorList>
            <person name="Fouks B."/>
            <person name="Harrison M.C."/>
            <person name="Mikhailova A.A."/>
            <person name="Marchal E."/>
            <person name="English S."/>
            <person name="Carruthers M."/>
            <person name="Jennings E.C."/>
            <person name="Chiamaka E.L."/>
            <person name="Frigard R.A."/>
            <person name="Pippel M."/>
            <person name="Attardo G.M."/>
            <person name="Benoit J.B."/>
            <person name="Bornberg-Bauer E."/>
            <person name="Tobe S.S."/>
        </authorList>
    </citation>
    <scope>NUCLEOTIDE SEQUENCE</scope>
    <source>
        <strain evidence="6">Stay&amp;Tobe</strain>
    </source>
</reference>
<comment type="similarity">
    <text evidence="1">Belongs to the type-B carboxylesterase/lipase family.</text>
</comment>
<dbReference type="EMBL" id="JASPKZ010007151">
    <property type="protein sequence ID" value="KAJ9586491.1"/>
    <property type="molecule type" value="Genomic_DNA"/>
</dbReference>
<keyword evidence="3" id="KW-0378">Hydrolase</keyword>
<dbReference type="GO" id="GO:0052689">
    <property type="term" value="F:carboxylic ester hydrolase activity"/>
    <property type="evidence" value="ECO:0007669"/>
    <property type="project" value="UniProtKB-KW"/>
</dbReference>
<keyword evidence="2" id="KW-0719">Serine esterase</keyword>
<gene>
    <name evidence="6" type="ORF">L9F63_019849</name>
</gene>
<dbReference type="Pfam" id="PF00135">
    <property type="entry name" value="COesterase"/>
    <property type="match status" value="2"/>
</dbReference>
<evidence type="ECO:0000256" key="2">
    <source>
        <dbReference type="ARBA" id="ARBA00022487"/>
    </source>
</evidence>